<keyword evidence="1" id="KW-0547">Nucleotide-binding</keyword>
<dbReference type="EMBL" id="JBHSWI010000001">
    <property type="protein sequence ID" value="MFC6647219.1"/>
    <property type="molecule type" value="Genomic_DNA"/>
</dbReference>
<comment type="similarity">
    <text evidence="1">Belongs to the anhydro-N-acetylmuramic acid kinase family.</text>
</comment>
<dbReference type="NCBIfam" id="NF007148">
    <property type="entry name" value="PRK09585.3-2"/>
    <property type="match status" value="1"/>
</dbReference>
<keyword evidence="1 2" id="KW-0808">Transferase</keyword>
<keyword evidence="1 2" id="KW-0418">Kinase</keyword>
<dbReference type="PANTHER" id="PTHR30605">
    <property type="entry name" value="ANHYDRO-N-ACETYLMURAMIC ACID KINASE"/>
    <property type="match status" value="1"/>
</dbReference>
<protein>
    <recommendedName>
        <fullName evidence="1">Anhydro-N-acetylmuramic acid kinase</fullName>
        <ecNumber evidence="1">2.7.1.170</ecNumber>
    </recommendedName>
    <alternativeName>
        <fullName evidence="1">AnhMurNAc kinase</fullName>
    </alternativeName>
</protein>
<dbReference type="Gene3D" id="3.30.420.40">
    <property type="match status" value="2"/>
</dbReference>
<dbReference type="EC" id="2.7.1.170" evidence="1"/>
<evidence type="ECO:0000313" key="2">
    <source>
        <dbReference type="EMBL" id="MFC6647219.1"/>
    </source>
</evidence>
<sequence length="400" mass="42647">MKQAVKPKSMVVAGVMSGTSADGIDVAVCRVSFDAKTQLPKLKLLAHRAFPYSAAVRKSVLAAMNAASVSVAELSQLSWRLGALYADAVEATLQDAALNADLVAIHGQTIYHQSTATKFLGAPTRSTWQMGEPSVVAERLRLPVLSDFRPADLAAGGQGAPLVPMLDYVMFRHATRNRVLLNLGGIANVTAIPAAAQLDDVMAFDTGPANMVIDALMAQFTGKAFDRNGTTARRGKVLEQVLKPLLAMPYFDAAPPKSCGREQFGVEFVERFRKACELPDASHADCVATATAFTAQTIVDAYVKFVWPHLGQSAPLAKSTELLVAGGGARNATLMQMLADRFAFFGVRVKTTEDVGLPIEAKEAAAFALLGWLTWHKMPGNVRTATGAAREVVLGKVTYA</sequence>
<dbReference type="GO" id="GO:0016301">
    <property type="term" value="F:kinase activity"/>
    <property type="evidence" value="ECO:0007669"/>
    <property type="project" value="UniProtKB-KW"/>
</dbReference>
<dbReference type="PANTHER" id="PTHR30605:SF0">
    <property type="entry name" value="ANHYDRO-N-ACETYLMURAMIC ACID KINASE"/>
    <property type="match status" value="1"/>
</dbReference>
<keyword evidence="3" id="KW-1185">Reference proteome</keyword>
<evidence type="ECO:0000256" key="1">
    <source>
        <dbReference type="HAMAP-Rule" id="MF_01270"/>
    </source>
</evidence>
<feature type="binding site" evidence="1">
    <location>
        <begin position="18"/>
        <end position="25"/>
    </location>
    <ligand>
        <name>ATP</name>
        <dbReference type="ChEBI" id="CHEBI:30616"/>
    </ligand>
</feature>
<dbReference type="Pfam" id="PF03702">
    <property type="entry name" value="AnmK"/>
    <property type="match status" value="1"/>
</dbReference>
<dbReference type="HAMAP" id="MF_01270">
    <property type="entry name" value="AnhMurNAc_kinase"/>
    <property type="match status" value="1"/>
</dbReference>
<gene>
    <name evidence="1" type="primary">anmK</name>
    <name evidence="2" type="ORF">ACFQBQ_16910</name>
</gene>
<name>A0ABW1ZCU6_9BACT</name>
<evidence type="ECO:0000313" key="3">
    <source>
        <dbReference type="Proteomes" id="UP001596391"/>
    </source>
</evidence>
<organism evidence="2 3">
    <name type="scientific">Granulicella cerasi</name>
    <dbReference type="NCBI Taxonomy" id="741063"/>
    <lineage>
        <taxon>Bacteria</taxon>
        <taxon>Pseudomonadati</taxon>
        <taxon>Acidobacteriota</taxon>
        <taxon>Terriglobia</taxon>
        <taxon>Terriglobales</taxon>
        <taxon>Acidobacteriaceae</taxon>
        <taxon>Granulicella</taxon>
    </lineage>
</organism>
<dbReference type="RefSeq" id="WP_263370871.1">
    <property type="nucleotide sequence ID" value="NZ_JAGSYD010000002.1"/>
</dbReference>
<reference evidence="3" key="1">
    <citation type="journal article" date="2019" name="Int. J. Syst. Evol. Microbiol.">
        <title>The Global Catalogue of Microorganisms (GCM) 10K type strain sequencing project: providing services to taxonomists for standard genome sequencing and annotation.</title>
        <authorList>
            <consortium name="The Broad Institute Genomics Platform"/>
            <consortium name="The Broad Institute Genome Sequencing Center for Infectious Disease"/>
            <person name="Wu L."/>
            <person name="Ma J."/>
        </authorList>
    </citation>
    <scope>NUCLEOTIDE SEQUENCE [LARGE SCALE GENOMIC DNA]</scope>
    <source>
        <strain evidence="3">CGMCC 1.16026</strain>
    </source>
</reference>
<keyword evidence="1" id="KW-0119">Carbohydrate metabolism</keyword>
<comment type="caution">
    <text evidence="2">The sequence shown here is derived from an EMBL/GenBank/DDBJ whole genome shotgun (WGS) entry which is preliminary data.</text>
</comment>
<dbReference type="InterPro" id="IPR043129">
    <property type="entry name" value="ATPase_NBD"/>
</dbReference>
<keyword evidence="1" id="KW-0067">ATP-binding</keyword>
<accession>A0ABW1ZCU6</accession>
<comment type="pathway">
    <text evidence="1">Amino-sugar metabolism; 1,6-anhydro-N-acetylmuramate degradation.</text>
</comment>
<dbReference type="InterPro" id="IPR005338">
    <property type="entry name" value="Anhydro_N_Ac-Mur_kinase"/>
</dbReference>
<comment type="catalytic activity">
    <reaction evidence="1">
        <text>1,6-anhydro-N-acetyl-beta-muramate + ATP + H2O = N-acetyl-D-muramate 6-phosphate + ADP + H(+)</text>
        <dbReference type="Rhea" id="RHEA:24952"/>
        <dbReference type="ChEBI" id="CHEBI:15377"/>
        <dbReference type="ChEBI" id="CHEBI:15378"/>
        <dbReference type="ChEBI" id="CHEBI:30616"/>
        <dbReference type="ChEBI" id="CHEBI:58690"/>
        <dbReference type="ChEBI" id="CHEBI:58722"/>
        <dbReference type="ChEBI" id="CHEBI:456216"/>
        <dbReference type="EC" id="2.7.1.170"/>
    </reaction>
</comment>
<dbReference type="CDD" id="cd24050">
    <property type="entry name" value="ASKHA_NBD_ANMK"/>
    <property type="match status" value="1"/>
</dbReference>
<dbReference type="SUPFAM" id="SSF53067">
    <property type="entry name" value="Actin-like ATPase domain"/>
    <property type="match status" value="1"/>
</dbReference>
<comment type="pathway">
    <text evidence="1">Cell wall biogenesis; peptidoglycan recycling.</text>
</comment>
<dbReference type="Proteomes" id="UP001596391">
    <property type="component" value="Unassembled WGS sequence"/>
</dbReference>
<comment type="function">
    <text evidence="1">Catalyzes the specific phosphorylation of 1,6-anhydro-N-acetylmuramic acid (anhMurNAc) with the simultaneous cleavage of the 1,6-anhydro ring, generating MurNAc-6-P. Is required for the utilization of anhMurNAc either imported from the medium or derived from its own cell wall murein, and thus plays a role in cell wall recycling.</text>
</comment>
<proteinExistence type="inferred from homology"/>